<dbReference type="InterPro" id="IPR031982">
    <property type="entry name" value="PilE-like"/>
</dbReference>
<keyword evidence="2" id="KW-1133">Transmembrane helix</keyword>
<keyword evidence="4" id="KW-1185">Reference proteome</keyword>
<dbReference type="GO" id="GO:0043683">
    <property type="term" value="P:type IV pilus assembly"/>
    <property type="evidence" value="ECO:0007669"/>
    <property type="project" value="InterPro"/>
</dbReference>
<comment type="caution">
    <text evidence="3">The sequence shown here is derived from an EMBL/GenBank/DDBJ whole genome shotgun (WGS) entry which is preliminary data.</text>
</comment>
<dbReference type="InterPro" id="IPR045584">
    <property type="entry name" value="Pilin-like"/>
</dbReference>
<accession>A0A5C7EUM5</accession>
<dbReference type="AlphaFoldDB" id="A0A5C7EUM5"/>
<evidence type="ECO:0000313" key="3">
    <source>
        <dbReference type="EMBL" id="TXF11952.1"/>
    </source>
</evidence>
<dbReference type="SUPFAM" id="SSF54523">
    <property type="entry name" value="Pili subunits"/>
    <property type="match status" value="1"/>
</dbReference>
<gene>
    <name evidence="3" type="ORF">FR698_08095</name>
</gene>
<dbReference type="Proteomes" id="UP000321201">
    <property type="component" value="Unassembled WGS sequence"/>
</dbReference>
<dbReference type="InterPro" id="IPR012902">
    <property type="entry name" value="N_methyl_site"/>
</dbReference>
<keyword evidence="1" id="KW-0488">Methylation</keyword>
<proteinExistence type="predicted"/>
<organism evidence="3 4">
    <name type="scientific">Pelomicrobium methylotrophicum</name>
    <dbReference type="NCBI Taxonomy" id="2602750"/>
    <lineage>
        <taxon>Bacteria</taxon>
        <taxon>Pseudomonadati</taxon>
        <taxon>Pseudomonadota</taxon>
        <taxon>Hydrogenophilia</taxon>
        <taxon>Hydrogenophilia incertae sedis</taxon>
        <taxon>Pelomicrobium</taxon>
    </lineage>
</organism>
<keyword evidence="2" id="KW-0812">Transmembrane</keyword>
<dbReference type="EMBL" id="VPFL01000009">
    <property type="protein sequence ID" value="TXF11952.1"/>
    <property type="molecule type" value="Genomic_DNA"/>
</dbReference>
<dbReference type="GO" id="GO:0015627">
    <property type="term" value="C:type II protein secretion system complex"/>
    <property type="evidence" value="ECO:0007669"/>
    <property type="project" value="InterPro"/>
</dbReference>
<dbReference type="NCBIfam" id="TIGR02532">
    <property type="entry name" value="IV_pilin_GFxxxE"/>
    <property type="match status" value="1"/>
</dbReference>
<evidence type="ECO:0000313" key="4">
    <source>
        <dbReference type="Proteomes" id="UP000321201"/>
    </source>
</evidence>
<dbReference type="PROSITE" id="PS00409">
    <property type="entry name" value="PROKAR_NTER_METHYL"/>
    <property type="match status" value="1"/>
</dbReference>
<keyword evidence="2" id="KW-0472">Membrane</keyword>
<dbReference type="Gene3D" id="3.30.700.10">
    <property type="entry name" value="Glycoprotein, Type 4 Pilin"/>
    <property type="match status" value="1"/>
</dbReference>
<dbReference type="OrthoDB" id="5296638at2"/>
<dbReference type="RefSeq" id="WP_147799692.1">
    <property type="nucleotide sequence ID" value="NZ_VPFL01000009.1"/>
</dbReference>
<dbReference type="InParanoid" id="A0A5C7EUM5"/>
<name>A0A5C7EUM5_9PROT</name>
<dbReference type="Pfam" id="PF07963">
    <property type="entry name" value="N_methyl"/>
    <property type="match status" value="1"/>
</dbReference>
<feature type="transmembrane region" description="Helical" evidence="2">
    <location>
        <begin position="12"/>
        <end position="32"/>
    </location>
</feature>
<evidence type="ECO:0000256" key="1">
    <source>
        <dbReference type="ARBA" id="ARBA00022481"/>
    </source>
</evidence>
<dbReference type="Pfam" id="PF16732">
    <property type="entry name" value="ComP_DUS"/>
    <property type="match status" value="1"/>
</dbReference>
<evidence type="ECO:0000256" key="2">
    <source>
        <dbReference type="SAM" id="Phobius"/>
    </source>
</evidence>
<protein>
    <submittedName>
        <fullName evidence="3">Type IV pilin protein</fullName>
    </submittedName>
</protein>
<reference evidence="3 4" key="1">
    <citation type="submission" date="2019-08" db="EMBL/GenBank/DDBJ databases">
        <title>Pelomicrobium methylotrophicum gen. nov., sp. nov. a moderately thermophilic, facultatively anaerobic, lithoautotrophic and methylotrophic bacterium isolated from a terrestrial mud volcano.</title>
        <authorList>
            <person name="Slobodkina G.B."/>
            <person name="Merkel A.Y."/>
            <person name="Slobodkin A.I."/>
        </authorList>
    </citation>
    <scope>NUCLEOTIDE SEQUENCE [LARGE SCALE GENOMIC DNA]</scope>
    <source>
        <strain evidence="3 4">SM250</strain>
    </source>
</reference>
<dbReference type="GO" id="GO:0015628">
    <property type="term" value="P:protein secretion by the type II secretion system"/>
    <property type="evidence" value="ECO:0007669"/>
    <property type="project" value="InterPro"/>
</dbReference>
<dbReference type="PRINTS" id="PR00813">
    <property type="entry name" value="BCTERIALGSPG"/>
</dbReference>
<sequence length="140" mass="14657">MAAKHERGFTLIEAMIVVVVLGILAVIAYPAYTNYIIRASREAAKGELLELASLQEKIYLNSGSYATSITAAYNGRSDGGLGKTSGRTNDGKYTLTITPTAGPTQTYTITATPVAGTSQAGDGVITISSDGSRTWGSTTW</sequence>
<dbReference type="InterPro" id="IPR000983">
    <property type="entry name" value="Bac_GSPG_pilin"/>
</dbReference>